<name>A0ABR2HS49_9PEZI</name>
<feature type="region of interest" description="Disordered" evidence="1">
    <location>
        <begin position="1"/>
        <end position="20"/>
    </location>
</feature>
<feature type="region of interest" description="Disordered" evidence="1">
    <location>
        <begin position="34"/>
        <end position="59"/>
    </location>
</feature>
<organism evidence="2 3">
    <name type="scientific">Apiospora arundinis</name>
    <dbReference type="NCBI Taxonomy" id="335852"/>
    <lineage>
        <taxon>Eukaryota</taxon>
        <taxon>Fungi</taxon>
        <taxon>Dikarya</taxon>
        <taxon>Ascomycota</taxon>
        <taxon>Pezizomycotina</taxon>
        <taxon>Sordariomycetes</taxon>
        <taxon>Xylariomycetidae</taxon>
        <taxon>Amphisphaeriales</taxon>
        <taxon>Apiosporaceae</taxon>
        <taxon>Apiospora</taxon>
    </lineage>
</organism>
<evidence type="ECO:0000313" key="3">
    <source>
        <dbReference type="Proteomes" id="UP001390339"/>
    </source>
</evidence>
<dbReference type="Proteomes" id="UP001390339">
    <property type="component" value="Unassembled WGS sequence"/>
</dbReference>
<feature type="compositionally biased region" description="Basic and acidic residues" evidence="1">
    <location>
        <begin position="34"/>
        <end position="45"/>
    </location>
</feature>
<proteinExistence type="predicted"/>
<accession>A0ABR2HS49</accession>
<gene>
    <name evidence="2" type="ORF">PGQ11_014394</name>
</gene>
<dbReference type="EMBL" id="JAPCWZ010000009">
    <property type="protein sequence ID" value="KAK8851915.1"/>
    <property type="molecule type" value="Genomic_DNA"/>
</dbReference>
<keyword evidence="3" id="KW-1185">Reference proteome</keyword>
<evidence type="ECO:0000256" key="1">
    <source>
        <dbReference type="SAM" id="MobiDB-lite"/>
    </source>
</evidence>
<comment type="caution">
    <text evidence="2">The sequence shown here is derived from an EMBL/GenBank/DDBJ whole genome shotgun (WGS) entry which is preliminary data.</text>
</comment>
<reference evidence="2 3" key="1">
    <citation type="journal article" date="2024" name="IMA Fungus">
        <title>Apiospora arundinis, a panoply of carbohydrate-active enzymes and secondary metabolites.</title>
        <authorList>
            <person name="Sorensen T."/>
            <person name="Petersen C."/>
            <person name="Muurmann A.T."/>
            <person name="Christiansen J.V."/>
            <person name="Brundto M.L."/>
            <person name="Overgaard C.K."/>
            <person name="Boysen A.T."/>
            <person name="Wollenberg R.D."/>
            <person name="Larsen T.O."/>
            <person name="Sorensen J.L."/>
            <person name="Nielsen K.L."/>
            <person name="Sondergaard T.E."/>
        </authorList>
    </citation>
    <scope>NUCLEOTIDE SEQUENCE [LARGE SCALE GENOMIC DNA]</scope>
    <source>
        <strain evidence="2 3">AAU 773</strain>
    </source>
</reference>
<evidence type="ECO:0000313" key="2">
    <source>
        <dbReference type="EMBL" id="KAK8851915.1"/>
    </source>
</evidence>
<protein>
    <submittedName>
        <fullName evidence="2">Uncharacterized protein</fullName>
    </submittedName>
</protein>
<sequence>MNVSPSVLDDIQSRSQVRSKYRPSFLVPPELRIPLHTEPTPHEFDSAPGISTLGTPVAG</sequence>